<evidence type="ECO:0000313" key="1">
    <source>
        <dbReference type="EMBL" id="RIV79535.1"/>
    </source>
</evidence>
<gene>
    <name evidence="1" type="ORF">D2V04_06075</name>
</gene>
<dbReference type="EMBL" id="QXFK01000014">
    <property type="protein sequence ID" value="RIV79535.1"/>
    <property type="molecule type" value="Genomic_DNA"/>
</dbReference>
<sequence>MTAPVEVTPIDLTDEDEVLDLLTDCISESFDVDWTARDGARHVLGGLQHEGIALVRTTQCSGVTQLAEFHELLGRFGLLLTDDPEFDHDDASFGEAQHALISALRTTHSPSEAEECAIPPEGWRCTRAPGHEGPCAAIPATDDKLVDLIRDWMMSGDHPVSKWERDFAAAIRATLPLPSDKTVDGARCYDCGRPYGDEHGFPDLLVPREVWNEKLSPVGHEGGLLCPSCLCKAAHDAGVKCSAVFTSGPFVASDKTVELLREAREDLRGLCVIADQFCDDAGLCLDAMPHILDARETLAKIDSHLGEMK</sequence>
<evidence type="ECO:0000313" key="2">
    <source>
        <dbReference type="Proteomes" id="UP000285092"/>
    </source>
</evidence>
<reference evidence="1 2" key="1">
    <citation type="submission" date="2018-08" db="EMBL/GenBank/DDBJ databases">
        <title>Altererythrobacter sp.Ery1 and Ery12, the genome sequencing of novel strains in genus Alterythrobacter.</title>
        <authorList>
            <person name="Cheng H."/>
            <person name="Wu Y.-H."/>
            <person name="Fang C."/>
            <person name="Xu X.-W."/>
        </authorList>
    </citation>
    <scope>NUCLEOTIDE SEQUENCE [LARGE SCALE GENOMIC DNA]</scope>
    <source>
        <strain evidence="1 2">Ery1</strain>
    </source>
</reference>
<name>A0A418NJR0_9SPHN</name>
<accession>A0A418NJR0</accession>
<dbReference type="RefSeq" id="WP_119512367.1">
    <property type="nucleotide sequence ID" value="NZ_QXFK01000014.1"/>
</dbReference>
<keyword evidence="2" id="KW-1185">Reference proteome</keyword>
<comment type="caution">
    <text evidence="1">The sequence shown here is derived from an EMBL/GenBank/DDBJ whole genome shotgun (WGS) entry which is preliminary data.</text>
</comment>
<dbReference type="OrthoDB" id="9806601at2"/>
<proteinExistence type="predicted"/>
<organism evidence="1 2">
    <name type="scientific">Pelagerythrobacter aerophilus</name>
    <dbReference type="NCBI Taxonomy" id="2306995"/>
    <lineage>
        <taxon>Bacteria</taxon>
        <taxon>Pseudomonadati</taxon>
        <taxon>Pseudomonadota</taxon>
        <taxon>Alphaproteobacteria</taxon>
        <taxon>Sphingomonadales</taxon>
        <taxon>Erythrobacteraceae</taxon>
        <taxon>Pelagerythrobacter</taxon>
    </lineage>
</organism>
<protein>
    <submittedName>
        <fullName evidence="1">Uncharacterized protein</fullName>
    </submittedName>
</protein>
<dbReference type="Proteomes" id="UP000285092">
    <property type="component" value="Unassembled WGS sequence"/>
</dbReference>
<dbReference type="AlphaFoldDB" id="A0A418NJR0"/>